<dbReference type="Pfam" id="PF00226">
    <property type="entry name" value="DnaJ"/>
    <property type="match status" value="1"/>
</dbReference>
<feature type="transmembrane region" description="Helical" evidence="7">
    <location>
        <begin position="216"/>
        <end position="235"/>
    </location>
</feature>
<evidence type="ECO:0000313" key="9">
    <source>
        <dbReference type="EMBL" id="CAF9921798.1"/>
    </source>
</evidence>
<feature type="region of interest" description="Disordered" evidence="6">
    <location>
        <begin position="1"/>
        <end position="31"/>
    </location>
</feature>
<dbReference type="CDD" id="cd06257">
    <property type="entry name" value="DnaJ"/>
    <property type="match status" value="1"/>
</dbReference>
<dbReference type="GO" id="GO:0071218">
    <property type="term" value="P:cellular response to misfolded protein"/>
    <property type="evidence" value="ECO:0007669"/>
    <property type="project" value="TreeGrafter"/>
</dbReference>
<dbReference type="PANTHER" id="PTHR43908">
    <property type="entry name" value="AT29763P-RELATED"/>
    <property type="match status" value="1"/>
</dbReference>
<dbReference type="GO" id="GO:0030544">
    <property type="term" value="F:Hsp70 protein binding"/>
    <property type="evidence" value="ECO:0007669"/>
    <property type="project" value="TreeGrafter"/>
</dbReference>
<comment type="subcellular location">
    <subcellularLocation>
        <location evidence="1">Endoplasmic reticulum membrane</location>
        <topology evidence="1">Single-pass membrane protein</topology>
    </subcellularLocation>
</comment>
<keyword evidence="10" id="KW-1185">Reference proteome</keyword>
<dbReference type="PANTHER" id="PTHR43908:SF3">
    <property type="entry name" value="AT29763P-RELATED"/>
    <property type="match status" value="1"/>
</dbReference>
<evidence type="ECO:0000313" key="10">
    <source>
        <dbReference type="Proteomes" id="UP000664169"/>
    </source>
</evidence>
<keyword evidence="5 7" id="KW-0472">Membrane</keyword>
<feature type="compositionally biased region" description="Polar residues" evidence="6">
    <location>
        <begin position="123"/>
        <end position="133"/>
    </location>
</feature>
<dbReference type="SMART" id="SM00271">
    <property type="entry name" value="DnaJ"/>
    <property type="match status" value="1"/>
</dbReference>
<dbReference type="EMBL" id="CAJPDQ010000017">
    <property type="protein sequence ID" value="CAF9921798.1"/>
    <property type="molecule type" value="Genomic_DNA"/>
</dbReference>
<accession>A0A8H3FCB9</accession>
<evidence type="ECO:0000256" key="2">
    <source>
        <dbReference type="ARBA" id="ARBA00022692"/>
    </source>
</evidence>
<dbReference type="InterPro" id="IPR036869">
    <property type="entry name" value="J_dom_sf"/>
</dbReference>
<dbReference type="InterPro" id="IPR001623">
    <property type="entry name" value="DnaJ_domain"/>
</dbReference>
<dbReference type="PROSITE" id="PS00636">
    <property type="entry name" value="DNAJ_1"/>
    <property type="match status" value="1"/>
</dbReference>
<keyword evidence="3" id="KW-0256">Endoplasmic reticulum</keyword>
<dbReference type="GO" id="GO:0005789">
    <property type="term" value="C:endoplasmic reticulum membrane"/>
    <property type="evidence" value="ECO:0007669"/>
    <property type="project" value="UniProtKB-SubCell"/>
</dbReference>
<name>A0A8H3FCB9_9LECA</name>
<evidence type="ECO:0000256" key="6">
    <source>
        <dbReference type="SAM" id="MobiDB-lite"/>
    </source>
</evidence>
<dbReference type="Gene3D" id="1.10.287.110">
    <property type="entry name" value="DnaJ domain"/>
    <property type="match status" value="1"/>
</dbReference>
<dbReference type="OrthoDB" id="1507364at2759"/>
<sequence length="352" mass="39334">MSATASGSNAKANGDATNRNHNQGNQTRKFTDEQKAAVIRVRKCGLTAFYEILEIEKTASEGEIKKAYRKLSLLTHPDKNGYDGADEAFKMVSRAFQMLSDPDKKAKYDRFGGDPDSRFGGQPSASSPFSGFAQSHAGGPGSMYEEEISPEELFNRFFGGGGMGGFGPFGDLGGGQQFVFNLGGGPGFRVHQFGGGRPRRRPREANHPREEQSSSIMSMIMNLLPLIVLFVLPMLSTLLSGSGLSGPEIRDFKDSRFTKTRMSRPRGIYKYWLDPNQVSEYTEKNFYDLDRQAETRYIQRLQYGCQDEVEQRNRMIQDAQGIFFTDHARVDRARKMKLPSCSKLKEHGLKAD</sequence>
<feature type="domain" description="J" evidence="8">
    <location>
        <begin position="48"/>
        <end position="112"/>
    </location>
</feature>
<dbReference type="Pfam" id="PF09320">
    <property type="entry name" value="DUF1977"/>
    <property type="match status" value="1"/>
</dbReference>
<comment type="caution">
    <text evidence="9">The sequence shown here is derived from an EMBL/GenBank/DDBJ whole genome shotgun (WGS) entry which is preliminary data.</text>
</comment>
<dbReference type="PRINTS" id="PR00625">
    <property type="entry name" value="JDOMAIN"/>
</dbReference>
<dbReference type="SUPFAM" id="SSF46565">
    <property type="entry name" value="Chaperone J-domain"/>
    <property type="match status" value="1"/>
</dbReference>
<dbReference type="Proteomes" id="UP000664169">
    <property type="component" value="Unassembled WGS sequence"/>
</dbReference>
<evidence type="ECO:0000259" key="8">
    <source>
        <dbReference type="PROSITE" id="PS50076"/>
    </source>
</evidence>
<evidence type="ECO:0000256" key="1">
    <source>
        <dbReference type="ARBA" id="ARBA00004389"/>
    </source>
</evidence>
<gene>
    <name evidence="9" type="ORF">GOMPHAMPRED_002403</name>
</gene>
<evidence type="ECO:0000256" key="7">
    <source>
        <dbReference type="SAM" id="Phobius"/>
    </source>
</evidence>
<keyword evidence="4 7" id="KW-1133">Transmembrane helix</keyword>
<dbReference type="InterPro" id="IPR018253">
    <property type="entry name" value="DnaJ_domain_CS"/>
</dbReference>
<dbReference type="PROSITE" id="PS50076">
    <property type="entry name" value="DNAJ_2"/>
    <property type="match status" value="1"/>
</dbReference>
<organism evidence="9 10">
    <name type="scientific">Gomphillus americanus</name>
    <dbReference type="NCBI Taxonomy" id="1940652"/>
    <lineage>
        <taxon>Eukaryota</taxon>
        <taxon>Fungi</taxon>
        <taxon>Dikarya</taxon>
        <taxon>Ascomycota</taxon>
        <taxon>Pezizomycotina</taxon>
        <taxon>Lecanoromycetes</taxon>
        <taxon>OSLEUM clade</taxon>
        <taxon>Ostropomycetidae</taxon>
        <taxon>Ostropales</taxon>
        <taxon>Graphidaceae</taxon>
        <taxon>Gomphilloideae</taxon>
        <taxon>Gomphillus</taxon>
    </lineage>
</organism>
<protein>
    <recommendedName>
        <fullName evidence="8">J domain-containing protein</fullName>
    </recommendedName>
</protein>
<dbReference type="FunFam" id="1.10.287.110:FF:000069">
    <property type="entry name" value="ER associated DnaJ chaperone"/>
    <property type="match status" value="1"/>
</dbReference>
<feature type="compositionally biased region" description="Polar residues" evidence="6">
    <location>
        <begin position="1"/>
        <end position="28"/>
    </location>
</feature>
<evidence type="ECO:0000256" key="4">
    <source>
        <dbReference type="ARBA" id="ARBA00022989"/>
    </source>
</evidence>
<keyword evidence="2 7" id="KW-0812">Transmembrane</keyword>
<feature type="region of interest" description="Disordered" evidence="6">
    <location>
        <begin position="109"/>
        <end position="143"/>
    </location>
</feature>
<evidence type="ECO:0000256" key="3">
    <source>
        <dbReference type="ARBA" id="ARBA00022824"/>
    </source>
</evidence>
<dbReference type="AlphaFoldDB" id="A0A8H3FCB9"/>
<dbReference type="InterPro" id="IPR051100">
    <property type="entry name" value="DnaJ_subfamily_B/C"/>
</dbReference>
<dbReference type="InterPro" id="IPR015399">
    <property type="entry name" value="DUF1977_DnaJ-like"/>
</dbReference>
<reference evidence="9" key="1">
    <citation type="submission" date="2021-03" db="EMBL/GenBank/DDBJ databases">
        <authorList>
            <person name="Tagirdzhanova G."/>
        </authorList>
    </citation>
    <scope>NUCLEOTIDE SEQUENCE</scope>
</reference>
<evidence type="ECO:0000256" key="5">
    <source>
        <dbReference type="ARBA" id="ARBA00023136"/>
    </source>
</evidence>
<proteinExistence type="predicted"/>